<protein>
    <submittedName>
        <fullName evidence="2">PQQ-binding-like beta-propeller repeat protein</fullName>
    </submittedName>
</protein>
<dbReference type="Proteomes" id="UP000776276">
    <property type="component" value="Unassembled WGS sequence"/>
</dbReference>
<dbReference type="InterPro" id="IPR002372">
    <property type="entry name" value="PQQ_rpt_dom"/>
</dbReference>
<accession>A0ABS6BJ98</accession>
<proteinExistence type="predicted"/>
<name>A0ABS6BJ98_9SPHN</name>
<organism evidence="2 3">
    <name type="scientific">Sphingomonas quercus</name>
    <dbReference type="NCBI Taxonomy" id="2842451"/>
    <lineage>
        <taxon>Bacteria</taxon>
        <taxon>Pseudomonadati</taxon>
        <taxon>Pseudomonadota</taxon>
        <taxon>Alphaproteobacteria</taxon>
        <taxon>Sphingomonadales</taxon>
        <taxon>Sphingomonadaceae</taxon>
        <taxon>Sphingomonas</taxon>
    </lineage>
</organism>
<dbReference type="Pfam" id="PF01011">
    <property type="entry name" value="PQQ"/>
    <property type="match status" value="1"/>
</dbReference>
<dbReference type="SMART" id="SM00564">
    <property type="entry name" value="PQQ"/>
    <property type="match status" value="6"/>
</dbReference>
<dbReference type="InterPro" id="IPR018391">
    <property type="entry name" value="PQQ_b-propeller_rpt"/>
</dbReference>
<reference evidence="2 3" key="1">
    <citation type="submission" date="2021-06" db="EMBL/GenBank/DDBJ databases">
        <title>Sphingomonas sp. XMGL2, whole genome shotgun sequencing project.</title>
        <authorList>
            <person name="Zhao G."/>
            <person name="Shen L."/>
        </authorList>
    </citation>
    <scope>NUCLEOTIDE SEQUENCE [LARGE SCALE GENOMIC DNA]</scope>
    <source>
        <strain evidence="2 3">XMGL2</strain>
    </source>
</reference>
<keyword evidence="3" id="KW-1185">Reference proteome</keyword>
<dbReference type="PANTHER" id="PTHR32303:SF4">
    <property type="entry name" value="QUINOPROTEIN GLUCOSE DEHYDROGENASE"/>
    <property type="match status" value="1"/>
</dbReference>
<evidence type="ECO:0000259" key="1">
    <source>
        <dbReference type="Pfam" id="PF01011"/>
    </source>
</evidence>
<gene>
    <name evidence="2" type="ORF">KOF26_06485</name>
</gene>
<evidence type="ECO:0000313" key="3">
    <source>
        <dbReference type="Proteomes" id="UP000776276"/>
    </source>
</evidence>
<dbReference type="PANTHER" id="PTHR32303">
    <property type="entry name" value="QUINOPROTEIN ALCOHOL DEHYDROGENASE (CYTOCHROME C)"/>
    <property type="match status" value="1"/>
</dbReference>
<dbReference type="RefSeq" id="WP_216322076.1">
    <property type="nucleotide sequence ID" value="NZ_JAHKRT010000003.1"/>
</dbReference>
<sequence>MKALLGASGAVLALALGLSPGGRTIAQPASTAPAALPDAPGRATVQRMCSGCHGMEWITSRRETREKWTSLVMEMVSRGARGSDEDIGTVVAYLSDQFGKPSAPAAVAAAPNAATGPGAAPIAIAVAVPASAIPAADPRAQWPLMGGDAGAQRHSALDQINRSNVGALRLAWSWSMMRPAGTAPAPAPARPGAAPIRRRLTTQITPVVADGRMYLTTPDGRAVALDPDSGTPIWSYDIPDALGGPGVRSLAYRRADATMPAAIYFGTNQGYLVALDAATGRPLKGFGKAGAISLRTGLDHAGPSERVGLSSPPALYKNLIIAGVHVQEQPAMGPAGDVRAWDARTGALVWTFHTIPRPGEPGSETWEGESWRGRSGANVWGMLSVDEASGTVFLPIGSATFDYSGADRPGANLYANSLVALDAATGKRRWHFQTTHHDVWDYDLNAAPVLLDIRRDGYIIPAVAQLSKQAMLFVLDRRTGQPIYPIEERAVPQDGFPAGEHPWPTQPFPALTPQLARARFDPSEIADITPEHKQMCEAMLARDGGLRIGGTYLPFAERPSIMFPGTLGGINWHGGTFDPATGYLITATMSLGEVFQSTPDPNGGAPTVKRYKFWDDARHWPCSAGPWGELVAVDMNSGLIAWRVPLGSFPELEARGIKGLGTPLLGGGITTGGGLVFVGGTIDDRFRAFDTRTGTELWSANVGAAVHALPMTYLGRSGRQYVAFTVSGGGFLEDHTIPPVLMAFALPGEPGGTNPPPPR</sequence>
<comment type="caution">
    <text evidence="2">The sequence shown here is derived from an EMBL/GenBank/DDBJ whole genome shotgun (WGS) entry which is preliminary data.</text>
</comment>
<feature type="domain" description="Pyrrolo-quinoline quinone repeat" evidence="1">
    <location>
        <begin position="142"/>
        <end position="722"/>
    </location>
</feature>
<evidence type="ECO:0000313" key="2">
    <source>
        <dbReference type="EMBL" id="MBU3077511.1"/>
    </source>
</evidence>
<dbReference type="EMBL" id="JAHKRT010000003">
    <property type="protein sequence ID" value="MBU3077511.1"/>
    <property type="molecule type" value="Genomic_DNA"/>
</dbReference>